<proteinExistence type="predicted"/>
<keyword evidence="5 6" id="KW-0472">Membrane</keyword>
<keyword evidence="3 6" id="KW-0812">Transmembrane</keyword>
<dbReference type="Proteomes" id="UP000439123">
    <property type="component" value="Unassembled WGS sequence"/>
</dbReference>
<feature type="transmembrane region" description="Helical" evidence="6">
    <location>
        <begin position="741"/>
        <end position="768"/>
    </location>
</feature>
<dbReference type="Pfam" id="PF02687">
    <property type="entry name" value="FtsX"/>
    <property type="match status" value="2"/>
</dbReference>
<feature type="transmembrane region" description="Helical" evidence="6">
    <location>
        <begin position="689"/>
        <end position="707"/>
    </location>
</feature>
<feature type="domain" description="ABC3 transporter permease C-terminal" evidence="7">
    <location>
        <begin position="254"/>
        <end position="371"/>
    </location>
</feature>
<feature type="transmembrane region" description="Helical" evidence="6">
    <location>
        <begin position="343"/>
        <end position="364"/>
    </location>
</feature>
<gene>
    <name evidence="8" type="ORF">AERO8C_30182</name>
</gene>
<feature type="transmembrane region" description="Helical" evidence="6">
    <location>
        <begin position="409"/>
        <end position="436"/>
    </location>
</feature>
<sequence length="818" mass="89301">MQGMMQWRLGWRLLRREGFSSELRWFVLALALSVACVLSVALVADRLDAGLKASGRDFIGADRVLRTAAALPDGWLERARLDGLAVQTTVSFNSMLFHGDALQLASIRAVPDGFPFYGKLTLEPARAPAPGEIWLSARVMQLLKAKTGDELEVGNTVLKVAGLLGEEPDQGFSPFLLAPRALIHSADIEATGALLPGSRQQWRYLFKGPRESLARYEQWLLPQLQAGQKWIKPDDSESQVGRSLANAERFFRLASLSGVLLGALAMGIAVRHFAERQTNMVALLKTLGASRRSLWQLMGTLLLSLTLIGALLGLVAGTAMQWITLQLLGDLLPPDLPPPSWRPFALGVAVALFITLLLAFVPFLRLLKVPPLRVLRRELEAGIPPWLALPVGLFGLFALVWGFTADVRLALGLVGGMGLLMGLLALLAALMLRLGARVSGPHALRLALAHLSRERSSGLFQLAGFALALMLFGLLWAARVDLLDEFSARLPVDAPNRFLVNVAENEREGILSELAAAGANTSDFYPMVRGRLTHIAGEAVGEGASSGREGVDRELNFTTTTTLPIDNKLVAGKWLAGPGEVSVDSELAKRLDIKLGDMLAFTIEGRSFGARVTSLRSIKWDNMRPNFYMIFSEDLLAPFSRTWLGSYRLPEAGRTAEVELIRRHPTVSLIDVDDLIARLTQVSEQVSRALALMLGLVTVAALLVLLTQTQASMAQRRRELLLMRTLGASSELLKKMLRWELVASGALAGLCAAMVVELCSFGLQWWWFEGQWQFHWAIWLGLPTLGALLVTLAGQGMQRQLLAGTLSDRLRGLGQGLL</sequence>
<feature type="transmembrane region" description="Helical" evidence="6">
    <location>
        <begin position="385"/>
        <end position="403"/>
    </location>
</feature>
<feature type="domain" description="ABC3 transporter permease C-terminal" evidence="7">
    <location>
        <begin position="692"/>
        <end position="792"/>
    </location>
</feature>
<name>A0A653L5F7_AERVE</name>
<evidence type="ECO:0000259" key="7">
    <source>
        <dbReference type="Pfam" id="PF02687"/>
    </source>
</evidence>
<organism evidence="8 9">
    <name type="scientific">Aeromonas veronii</name>
    <dbReference type="NCBI Taxonomy" id="654"/>
    <lineage>
        <taxon>Bacteria</taxon>
        <taxon>Pseudomonadati</taxon>
        <taxon>Pseudomonadota</taxon>
        <taxon>Gammaproteobacteria</taxon>
        <taxon>Aeromonadales</taxon>
        <taxon>Aeromonadaceae</taxon>
        <taxon>Aeromonas</taxon>
    </lineage>
</organism>
<dbReference type="AlphaFoldDB" id="A0A653L5F7"/>
<dbReference type="PANTHER" id="PTHR30287:SF1">
    <property type="entry name" value="INNER MEMBRANE PROTEIN"/>
    <property type="match status" value="1"/>
</dbReference>
<protein>
    <submittedName>
        <fullName evidence="8">Cell division protein FtsX</fullName>
    </submittedName>
</protein>
<dbReference type="GO" id="GO:0051301">
    <property type="term" value="P:cell division"/>
    <property type="evidence" value="ECO:0007669"/>
    <property type="project" value="UniProtKB-KW"/>
</dbReference>
<evidence type="ECO:0000256" key="4">
    <source>
        <dbReference type="ARBA" id="ARBA00022989"/>
    </source>
</evidence>
<dbReference type="PANTHER" id="PTHR30287">
    <property type="entry name" value="MEMBRANE COMPONENT OF PREDICTED ABC SUPERFAMILY METABOLITE UPTAKE TRANSPORTER"/>
    <property type="match status" value="1"/>
</dbReference>
<dbReference type="InterPro" id="IPR038766">
    <property type="entry name" value="Membrane_comp_ABC_pdt"/>
</dbReference>
<evidence type="ECO:0000313" key="8">
    <source>
        <dbReference type="EMBL" id="VXA86602.1"/>
    </source>
</evidence>
<reference evidence="8 9" key="1">
    <citation type="submission" date="2019-10" db="EMBL/GenBank/DDBJ databases">
        <authorList>
            <person name="Karimi E."/>
        </authorList>
    </citation>
    <scope>NUCLEOTIDE SEQUENCE [LARGE SCALE GENOMIC DNA]</scope>
    <source>
        <strain evidence="8">Aeromonas sp. 8C</strain>
    </source>
</reference>
<keyword evidence="2" id="KW-1003">Cell membrane</keyword>
<evidence type="ECO:0000256" key="5">
    <source>
        <dbReference type="ARBA" id="ARBA00023136"/>
    </source>
</evidence>
<evidence type="ECO:0000256" key="3">
    <source>
        <dbReference type="ARBA" id="ARBA00022692"/>
    </source>
</evidence>
<comment type="subcellular location">
    <subcellularLocation>
        <location evidence="1">Cell membrane</location>
        <topology evidence="1">Multi-pass membrane protein</topology>
    </subcellularLocation>
</comment>
<evidence type="ECO:0000256" key="1">
    <source>
        <dbReference type="ARBA" id="ARBA00004651"/>
    </source>
</evidence>
<dbReference type="EMBL" id="CABWLC010000016">
    <property type="protein sequence ID" value="VXA86602.1"/>
    <property type="molecule type" value="Genomic_DNA"/>
</dbReference>
<evidence type="ECO:0000256" key="6">
    <source>
        <dbReference type="SAM" id="Phobius"/>
    </source>
</evidence>
<evidence type="ECO:0000256" key="2">
    <source>
        <dbReference type="ARBA" id="ARBA00022475"/>
    </source>
</evidence>
<keyword evidence="4 6" id="KW-1133">Transmembrane helix</keyword>
<dbReference type="GO" id="GO:0005886">
    <property type="term" value="C:plasma membrane"/>
    <property type="evidence" value="ECO:0007669"/>
    <property type="project" value="UniProtKB-SubCell"/>
</dbReference>
<keyword evidence="8" id="KW-0132">Cell division</keyword>
<feature type="transmembrane region" description="Helical" evidence="6">
    <location>
        <begin position="774"/>
        <end position="793"/>
    </location>
</feature>
<evidence type="ECO:0000313" key="9">
    <source>
        <dbReference type="Proteomes" id="UP000439123"/>
    </source>
</evidence>
<dbReference type="InterPro" id="IPR003838">
    <property type="entry name" value="ABC3_permease_C"/>
</dbReference>
<feature type="transmembrane region" description="Helical" evidence="6">
    <location>
        <begin position="294"/>
        <end position="323"/>
    </location>
</feature>
<keyword evidence="8" id="KW-0131">Cell cycle</keyword>
<accession>A0A653L5F7</accession>
<feature type="transmembrane region" description="Helical" evidence="6">
    <location>
        <begin position="457"/>
        <end position="478"/>
    </location>
</feature>
<feature type="transmembrane region" description="Helical" evidence="6">
    <location>
        <begin position="250"/>
        <end position="273"/>
    </location>
</feature>